<evidence type="ECO:0000313" key="6">
    <source>
        <dbReference type="Proteomes" id="UP001189429"/>
    </source>
</evidence>
<sequence length="645" mass="68762">MSGPLLAIKPRGLLRRLVLCHHICLEARNLRIDYIGDYMHLPALTAALQGAHGGGLLFARLPDSFGAASDSFGAASGSLGAASDSFGGMVFRAAPGARYLCCSEVRGNGVPSCTLSLVGGWGLYSTAAGGGDKGAGRRECAARTWQAPPAMARVKAYELRSKTSKELLKELDEMKSELSQLRVAKVAGGAASKLAKIKAAGLLGPRFISQGIVASQPGANPKDDGASGLCERYQGNPAWNFCTAWLMAGCLKTGEPVLGPVAHGVVALGSGSMRTAGAAELGSGLRWSQRAALAPSRGAAPWAAPLPGRALRASGGEAEKEEESVCEASSGGCDAQPGNLCIGGKLSPELLVLGAEKAGSTSLCEMLSESPGLVFSAEPVHRKREDGKRRVKKEAQLFSNPKKFQRFGLRFFPECTQAPRRVAVDCSPQYLYTPGTTQRIIDWYGPSAPRLTLLVQLRDPVRRFQSSFQFWRRVNDRANTAQFADCARRALESSATRRPPSHAWMENCDMNLNRTMYAEQLAPYLEAFQLLFGSSALVVPMSYTVAPGQGDLPDVPEFVWRRLGVALPGSPRAVLHETRNDHATIEDDLGPALLSRLRALLDERTGARVLARLFAAPRGGGPTLYGYGGAPGDEEAIAAWLASRW</sequence>
<evidence type="ECO:0000256" key="3">
    <source>
        <dbReference type="ARBA" id="ARBA00022980"/>
    </source>
</evidence>
<protein>
    <recommendedName>
        <fullName evidence="7">Protein-tyrosine sulfotransferase</fullName>
    </recommendedName>
</protein>
<dbReference type="SUPFAM" id="SSF46561">
    <property type="entry name" value="Ribosomal protein L29 (L29p)"/>
    <property type="match status" value="1"/>
</dbReference>
<evidence type="ECO:0008006" key="7">
    <source>
        <dbReference type="Google" id="ProtNLM"/>
    </source>
</evidence>
<dbReference type="Gene3D" id="3.40.50.300">
    <property type="entry name" value="P-loop containing nucleotide triphosphate hydrolases"/>
    <property type="match status" value="1"/>
</dbReference>
<evidence type="ECO:0000256" key="4">
    <source>
        <dbReference type="ARBA" id="ARBA00023274"/>
    </source>
</evidence>
<organism evidence="5 6">
    <name type="scientific">Prorocentrum cordatum</name>
    <dbReference type="NCBI Taxonomy" id="2364126"/>
    <lineage>
        <taxon>Eukaryota</taxon>
        <taxon>Sar</taxon>
        <taxon>Alveolata</taxon>
        <taxon>Dinophyceae</taxon>
        <taxon>Prorocentrales</taxon>
        <taxon>Prorocentraceae</taxon>
        <taxon>Prorocentrum</taxon>
    </lineage>
</organism>
<dbReference type="PANTHER" id="PTHR10605:SF56">
    <property type="entry name" value="BIFUNCTIONAL HEPARAN SULFATE N-DEACETYLASE_N-SULFOTRANSFERASE"/>
    <property type="match status" value="1"/>
</dbReference>
<evidence type="ECO:0000256" key="2">
    <source>
        <dbReference type="ARBA" id="ARBA00022679"/>
    </source>
</evidence>
<comment type="caution">
    <text evidence="5">The sequence shown here is derived from an EMBL/GenBank/DDBJ whole genome shotgun (WGS) entry which is preliminary data.</text>
</comment>
<evidence type="ECO:0000313" key="5">
    <source>
        <dbReference type="EMBL" id="CAK0804620.1"/>
    </source>
</evidence>
<dbReference type="InterPro" id="IPR027417">
    <property type="entry name" value="P-loop_NTPase"/>
</dbReference>
<evidence type="ECO:0000256" key="1">
    <source>
        <dbReference type="ARBA" id="ARBA00009254"/>
    </source>
</evidence>
<dbReference type="SUPFAM" id="SSF52540">
    <property type="entry name" value="P-loop containing nucleoside triphosphate hydrolases"/>
    <property type="match status" value="1"/>
</dbReference>
<dbReference type="InterPro" id="IPR036049">
    <property type="entry name" value="Ribosomal_uL29_sf"/>
</dbReference>
<comment type="similarity">
    <text evidence="1">Belongs to the universal ribosomal protein uL29 family.</text>
</comment>
<dbReference type="NCBIfam" id="TIGR00012">
    <property type="entry name" value="L29"/>
    <property type="match status" value="1"/>
</dbReference>
<gene>
    <name evidence="5" type="ORF">PCOR1329_LOCUS11360</name>
</gene>
<keyword evidence="2" id="KW-0808">Transferase</keyword>
<keyword evidence="3" id="KW-0689">Ribosomal protein</keyword>
<accession>A0ABN9QIH9</accession>
<dbReference type="InterPro" id="IPR037359">
    <property type="entry name" value="NST/OST"/>
</dbReference>
<keyword evidence="6" id="KW-1185">Reference proteome</keyword>
<reference evidence="5" key="1">
    <citation type="submission" date="2023-10" db="EMBL/GenBank/DDBJ databases">
        <authorList>
            <person name="Chen Y."/>
            <person name="Shah S."/>
            <person name="Dougan E. K."/>
            <person name="Thang M."/>
            <person name="Chan C."/>
        </authorList>
    </citation>
    <scope>NUCLEOTIDE SEQUENCE [LARGE SCALE GENOMIC DNA]</scope>
</reference>
<dbReference type="Gene3D" id="1.10.287.310">
    <property type="match status" value="1"/>
</dbReference>
<dbReference type="InterPro" id="IPR001854">
    <property type="entry name" value="Ribosomal_uL29"/>
</dbReference>
<dbReference type="EMBL" id="CAUYUJ010003280">
    <property type="protein sequence ID" value="CAK0804620.1"/>
    <property type="molecule type" value="Genomic_DNA"/>
</dbReference>
<dbReference type="Proteomes" id="UP001189429">
    <property type="component" value="Unassembled WGS sequence"/>
</dbReference>
<keyword evidence="4" id="KW-0687">Ribonucleoprotein</keyword>
<name>A0ABN9QIH9_9DINO</name>
<dbReference type="PANTHER" id="PTHR10605">
    <property type="entry name" value="HEPARAN SULFATE SULFOTRANSFERASE"/>
    <property type="match status" value="1"/>
</dbReference>
<proteinExistence type="inferred from homology"/>
<dbReference type="Pfam" id="PF00831">
    <property type="entry name" value="Ribosomal_L29"/>
    <property type="match status" value="1"/>
</dbReference>